<evidence type="ECO:0000259" key="7">
    <source>
        <dbReference type="PROSITE" id="PS50089"/>
    </source>
</evidence>
<evidence type="ECO:0000256" key="4">
    <source>
        <dbReference type="PROSITE-ProRule" id="PRU00175"/>
    </source>
</evidence>
<evidence type="ECO:0000256" key="1">
    <source>
        <dbReference type="ARBA" id="ARBA00022723"/>
    </source>
</evidence>
<evidence type="ECO:0000256" key="2">
    <source>
        <dbReference type="ARBA" id="ARBA00022771"/>
    </source>
</evidence>
<dbReference type="EMBL" id="JAFCIX010000438">
    <property type="protein sequence ID" value="KAH6589931.1"/>
    <property type="molecule type" value="Genomic_DNA"/>
</dbReference>
<keyword evidence="2 4" id="KW-0863">Zinc-finger</keyword>
<dbReference type="PROSITE" id="PS50089">
    <property type="entry name" value="ZF_RING_2"/>
    <property type="match status" value="1"/>
</dbReference>
<feature type="coiled-coil region" evidence="5">
    <location>
        <begin position="90"/>
        <end position="117"/>
    </location>
</feature>
<comment type="caution">
    <text evidence="8">The sequence shown here is derived from an EMBL/GenBank/DDBJ whole genome shotgun (WGS) entry which is preliminary data.</text>
</comment>
<evidence type="ECO:0000313" key="8">
    <source>
        <dbReference type="EMBL" id="KAH6589931.1"/>
    </source>
</evidence>
<proteinExistence type="predicted"/>
<feature type="compositionally biased region" description="Polar residues" evidence="6">
    <location>
        <begin position="1"/>
        <end position="11"/>
    </location>
</feature>
<gene>
    <name evidence="8" type="ORF">BASA50_009634</name>
</gene>
<name>A0ABQ8F3F2_9FUNG</name>
<keyword evidence="5" id="KW-0175">Coiled coil</keyword>
<evidence type="ECO:0000256" key="6">
    <source>
        <dbReference type="SAM" id="MobiDB-lite"/>
    </source>
</evidence>
<dbReference type="Pfam" id="PF13445">
    <property type="entry name" value="zf-RING_UBOX"/>
    <property type="match status" value="1"/>
</dbReference>
<dbReference type="PROSITE" id="PS00518">
    <property type="entry name" value="ZF_RING_1"/>
    <property type="match status" value="1"/>
</dbReference>
<dbReference type="InterPro" id="IPR001841">
    <property type="entry name" value="Znf_RING"/>
</dbReference>
<feature type="region of interest" description="Disordered" evidence="6">
    <location>
        <begin position="1"/>
        <end position="49"/>
    </location>
</feature>
<feature type="domain" description="RING-type" evidence="7">
    <location>
        <begin position="489"/>
        <end position="531"/>
    </location>
</feature>
<keyword evidence="3" id="KW-0862">Zinc</keyword>
<keyword evidence="1" id="KW-0479">Metal-binding</keyword>
<evidence type="ECO:0000313" key="9">
    <source>
        <dbReference type="Proteomes" id="UP001648503"/>
    </source>
</evidence>
<dbReference type="InterPro" id="IPR013083">
    <property type="entry name" value="Znf_RING/FYVE/PHD"/>
</dbReference>
<dbReference type="Gene3D" id="3.30.40.10">
    <property type="entry name" value="Zinc/RING finger domain, C3HC4 (zinc finger)"/>
    <property type="match status" value="1"/>
</dbReference>
<evidence type="ECO:0000256" key="3">
    <source>
        <dbReference type="ARBA" id="ARBA00022833"/>
    </source>
</evidence>
<keyword evidence="9" id="KW-1185">Reference proteome</keyword>
<feature type="coiled-coil region" evidence="5">
    <location>
        <begin position="214"/>
        <end position="318"/>
    </location>
</feature>
<organism evidence="8 9">
    <name type="scientific">Batrachochytrium salamandrivorans</name>
    <dbReference type="NCBI Taxonomy" id="1357716"/>
    <lineage>
        <taxon>Eukaryota</taxon>
        <taxon>Fungi</taxon>
        <taxon>Fungi incertae sedis</taxon>
        <taxon>Chytridiomycota</taxon>
        <taxon>Chytridiomycota incertae sedis</taxon>
        <taxon>Chytridiomycetes</taxon>
        <taxon>Rhizophydiales</taxon>
        <taxon>Rhizophydiales incertae sedis</taxon>
        <taxon>Batrachochytrium</taxon>
    </lineage>
</organism>
<protein>
    <recommendedName>
        <fullName evidence="7">RING-type domain-containing protein</fullName>
    </recommendedName>
</protein>
<dbReference type="InterPro" id="IPR027370">
    <property type="entry name" value="Znf-RING_euk"/>
</dbReference>
<reference evidence="8 9" key="1">
    <citation type="submission" date="2021-02" db="EMBL/GenBank/DDBJ databases">
        <title>Variation within the Batrachochytrium salamandrivorans European outbreak.</title>
        <authorList>
            <person name="Kelly M."/>
            <person name="Pasmans F."/>
            <person name="Shea T.P."/>
            <person name="Munoz J.F."/>
            <person name="Carranza S."/>
            <person name="Cuomo C.A."/>
            <person name="Martel A."/>
        </authorList>
    </citation>
    <scope>NUCLEOTIDE SEQUENCE [LARGE SCALE GENOMIC DNA]</scope>
    <source>
        <strain evidence="8 9">AMFP18/2</strain>
    </source>
</reference>
<dbReference type="Proteomes" id="UP001648503">
    <property type="component" value="Unassembled WGS sequence"/>
</dbReference>
<sequence length="584" mass="68239">MLPFISQLQPSNHPPQQPFMRQPTQRQHAVSSSNIAQPNTNSSMDIGLQENFTPPEITIEQSLKGGYALRKLKQYCDRMYETNQLYVRDYSQARKQISKLNTENGNLIAELQEKKDMIAKSRQHDIADQRHTRSLKEVEILLLEETRRRIDTDKVFHSIKAELEQCKIQLQIYTDAAKNEEIQRQVHEQTITDQNIVIEDYAQKTMQVKLNYLINELKVESIKYKRKTNELEMDLASSNQKNGYLSQVDSSITEENTHLQRKLRELISANKEVTANYQIVKKNNDLKRHEFEELTLELEEAKRACQFSLRSKKNIQDELISSQKIRAEILERSKNLESALFHKEKDNADLLRKVNETISDYELKLEHKEDQICEINLQLNKEIQKNHIVQQLVTSKEKQHELVVGIDSKNDAEKLSLVREKSLLDEINRLAEEMHIRDEKLMALEEQVKDLTSKQLNPRIERLKTIELDIKNRMEEYALSGERMETGLLCPRDLKVFVTPMTLSPCGHTFCRSCLEAIQAENYNVIKCEVCGVVATSVYRNQQIEMVEEQFSRFKHLTLSFLEWIKPLRVDLSIDETNQRNNSA</sequence>
<dbReference type="InterPro" id="IPR017907">
    <property type="entry name" value="Znf_RING_CS"/>
</dbReference>
<accession>A0ABQ8F3F2</accession>
<feature type="compositionally biased region" description="Polar residues" evidence="6">
    <location>
        <begin position="22"/>
        <end position="44"/>
    </location>
</feature>
<dbReference type="SUPFAM" id="SSF57850">
    <property type="entry name" value="RING/U-box"/>
    <property type="match status" value="1"/>
</dbReference>
<evidence type="ECO:0000256" key="5">
    <source>
        <dbReference type="SAM" id="Coils"/>
    </source>
</evidence>